<name>A0A9D9I4Y0_9BACT</name>
<dbReference type="AlphaFoldDB" id="A0A9D9I4Y0"/>
<proteinExistence type="predicted"/>
<accession>A0A9D9I4Y0</accession>
<organism evidence="2 3">
    <name type="scientific">Candidatus Merdivivens pullistercoris</name>
    <dbReference type="NCBI Taxonomy" id="2840873"/>
    <lineage>
        <taxon>Bacteria</taxon>
        <taxon>Pseudomonadati</taxon>
        <taxon>Bacteroidota</taxon>
        <taxon>Bacteroidia</taxon>
        <taxon>Bacteroidales</taxon>
        <taxon>Muribaculaceae</taxon>
        <taxon>Muribaculaceae incertae sedis</taxon>
        <taxon>Candidatus Merdivivens</taxon>
    </lineage>
</organism>
<comment type="caution">
    <text evidence="2">The sequence shown here is derived from an EMBL/GenBank/DDBJ whole genome shotgun (WGS) entry which is preliminary data.</text>
</comment>
<dbReference type="EMBL" id="JADIME010000076">
    <property type="protein sequence ID" value="MBO8465717.1"/>
    <property type="molecule type" value="Genomic_DNA"/>
</dbReference>
<evidence type="ECO:0000313" key="3">
    <source>
        <dbReference type="Proteomes" id="UP000823597"/>
    </source>
</evidence>
<gene>
    <name evidence="2" type="ORF">IAB93_06955</name>
</gene>
<sequence length="260" mass="28925">MQHGQVITESAYPDTLQYGSVQDAWGGKLHDGNAVQGSIDESERLYTAEWRDSAPIQATIMAVVLILLFSVRKIISIMPSLLGAFIRVKENFNIEDSLRLRRNRNQITAMSAISITLIYARYKVLPLGSIGIDGPLQTFAGTIAFFLILWGYRYAACMLFSRFSPKDRAYRTAKGASYTYFTITVALSCVTAFLLFISGTRDMESIRTALLITAAVIYSVYLVREIQIFIHSACPAYIVFLYLCSLELLPAAAIVACILL</sequence>
<feature type="transmembrane region" description="Helical" evidence="1">
    <location>
        <begin position="60"/>
        <end position="86"/>
    </location>
</feature>
<keyword evidence="1" id="KW-0812">Transmembrane</keyword>
<reference evidence="2" key="1">
    <citation type="submission" date="2020-10" db="EMBL/GenBank/DDBJ databases">
        <authorList>
            <person name="Gilroy R."/>
        </authorList>
    </citation>
    <scope>NUCLEOTIDE SEQUENCE</scope>
    <source>
        <strain evidence="2">10037</strain>
    </source>
</reference>
<feature type="transmembrane region" description="Helical" evidence="1">
    <location>
        <begin position="177"/>
        <end position="199"/>
    </location>
</feature>
<keyword evidence="1" id="KW-0472">Membrane</keyword>
<feature type="transmembrane region" description="Helical" evidence="1">
    <location>
        <begin position="205"/>
        <end position="223"/>
    </location>
</feature>
<dbReference type="Pfam" id="PF14093">
    <property type="entry name" value="DUF4271"/>
    <property type="match status" value="1"/>
</dbReference>
<evidence type="ECO:0000313" key="2">
    <source>
        <dbReference type="EMBL" id="MBO8465717.1"/>
    </source>
</evidence>
<dbReference type="InterPro" id="IPR025367">
    <property type="entry name" value="DUF4271"/>
</dbReference>
<feature type="transmembrane region" description="Helical" evidence="1">
    <location>
        <begin position="136"/>
        <end position="156"/>
    </location>
</feature>
<dbReference type="Proteomes" id="UP000823597">
    <property type="component" value="Unassembled WGS sequence"/>
</dbReference>
<protein>
    <submittedName>
        <fullName evidence="2">DUF4271 domain-containing protein</fullName>
    </submittedName>
</protein>
<keyword evidence="1" id="KW-1133">Transmembrane helix</keyword>
<feature type="transmembrane region" description="Helical" evidence="1">
    <location>
        <begin position="107"/>
        <end position="124"/>
    </location>
</feature>
<reference evidence="2" key="2">
    <citation type="journal article" date="2021" name="PeerJ">
        <title>Extensive microbial diversity within the chicken gut microbiome revealed by metagenomics and culture.</title>
        <authorList>
            <person name="Gilroy R."/>
            <person name="Ravi A."/>
            <person name="Getino M."/>
            <person name="Pursley I."/>
            <person name="Horton D.L."/>
            <person name="Alikhan N.F."/>
            <person name="Baker D."/>
            <person name="Gharbi K."/>
            <person name="Hall N."/>
            <person name="Watson M."/>
            <person name="Adriaenssens E.M."/>
            <person name="Foster-Nyarko E."/>
            <person name="Jarju S."/>
            <person name="Secka A."/>
            <person name="Antonio M."/>
            <person name="Oren A."/>
            <person name="Chaudhuri R.R."/>
            <person name="La Ragione R."/>
            <person name="Hildebrand F."/>
            <person name="Pallen M.J."/>
        </authorList>
    </citation>
    <scope>NUCLEOTIDE SEQUENCE</scope>
    <source>
        <strain evidence="2">10037</strain>
    </source>
</reference>
<feature type="transmembrane region" description="Helical" evidence="1">
    <location>
        <begin position="235"/>
        <end position="259"/>
    </location>
</feature>
<evidence type="ECO:0000256" key="1">
    <source>
        <dbReference type="SAM" id="Phobius"/>
    </source>
</evidence>